<dbReference type="AlphaFoldDB" id="U4LDF4"/>
<feature type="region of interest" description="Disordered" evidence="1">
    <location>
        <begin position="16"/>
        <end position="38"/>
    </location>
</feature>
<dbReference type="Proteomes" id="UP000018144">
    <property type="component" value="Unassembled WGS sequence"/>
</dbReference>
<protein>
    <submittedName>
        <fullName evidence="2">Uncharacterized protein</fullName>
    </submittedName>
</protein>
<gene>
    <name evidence="2" type="ORF">PCON_05633</name>
</gene>
<evidence type="ECO:0000313" key="3">
    <source>
        <dbReference type="Proteomes" id="UP000018144"/>
    </source>
</evidence>
<feature type="compositionally biased region" description="Basic and acidic residues" evidence="1">
    <location>
        <begin position="29"/>
        <end position="38"/>
    </location>
</feature>
<dbReference type="EMBL" id="HF935279">
    <property type="protein sequence ID" value="CCX29562.1"/>
    <property type="molecule type" value="Genomic_DNA"/>
</dbReference>
<name>U4LDF4_PYROM</name>
<evidence type="ECO:0000256" key="1">
    <source>
        <dbReference type="SAM" id="MobiDB-lite"/>
    </source>
</evidence>
<keyword evidence="3" id="KW-1185">Reference proteome</keyword>
<accession>U4LDF4</accession>
<evidence type="ECO:0000313" key="2">
    <source>
        <dbReference type="EMBL" id="CCX29562.1"/>
    </source>
</evidence>
<sequence>MVFYFSHDKRYVRSHVEGQGGGSATRSATRSEMRIRGE</sequence>
<proteinExistence type="predicted"/>
<reference evidence="2 3" key="1">
    <citation type="journal article" date="2013" name="PLoS Genet.">
        <title>The genome and development-dependent transcriptomes of Pyronema confluens: a window into fungal evolution.</title>
        <authorList>
            <person name="Traeger S."/>
            <person name="Altegoer F."/>
            <person name="Freitag M."/>
            <person name="Gabaldon T."/>
            <person name="Kempken F."/>
            <person name="Kumar A."/>
            <person name="Marcet-Houben M."/>
            <person name="Poggeler S."/>
            <person name="Stajich J.E."/>
            <person name="Nowrousian M."/>
        </authorList>
    </citation>
    <scope>NUCLEOTIDE SEQUENCE [LARGE SCALE GENOMIC DNA]</scope>
    <source>
        <strain evidence="3">CBS 100304</strain>
        <tissue evidence="2">Vegetative mycelium</tissue>
    </source>
</reference>
<organism evidence="2 3">
    <name type="scientific">Pyronema omphalodes (strain CBS 100304)</name>
    <name type="common">Pyronema confluens</name>
    <dbReference type="NCBI Taxonomy" id="1076935"/>
    <lineage>
        <taxon>Eukaryota</taxon>
        <taxon>Fungi</taxon>
        <taxon>Dikarya</taxon>
        <taxon>Ascomycota</taxon>
        <taxon>Pezizomycotina</taxon>
        <taxon>Pezizomycetes</taxon>
        <taxon>Pezizales</taxon>
        <taxon>Pyronemataceae</taxon>
        <taxon>Pyronema</taxon>
    </lineage>
</organism>